<proteinExistence type="predicted"/>
<sequence length="295" mass="32711">MRTLSHTLYTHLYEVLVTGIALAFVVEPNLAGHFQSLLAVLIIGAGGLHGAVDAVKIKYSKTPRRNFAFYLALTVLILVIYPLAPKEELAVLLAVSVAHFGNEDLKFLESRFGGLQKRRGSASLFRVSSGLLPILGIFTQRDGSVQHFLLGVVSSNQFETINTVAQMLIVLDIFTLLTSLVSLLHRHGRSSWITVVMSLSLFAAFERTSPLIVFALYFFFIHSMRSLYLDRRVFARAKPKDFELSLLAFAPLGVITVVSLFIYPHLLIGVALAFTVPHMALQRRTTQGSRPRALT</sequence>
<feature type="transmembrane region" description="Helical" evidence="1">
    <location>
        <begin position="248"/>
        <end position="274"/>
    </location>
</feature>
<evidence type="ECO:0000256" key="1">
    <source>
        <dbReference type="SAM" id="Phobius"/>
    </source>
</evidence>
<keyword evidence="1" id="KW-0472">Membrane</keyword>
<dbReference type="GO" id="GO:0004497">
    <property type="term" value="F:monooxygenase activity"/>
    <property type="evidence" value="ECO:0007669"/>
    <property type="project" value="UniProtKB-KW"/>
</dbReference>
<gene>
    <name evidence="2" type="ORF">SAMN02745225_00535</name>
</gene>
<reference evidence="3" key="1">
    <citation type="submission" date="2016-11" db="EMBL/GenBank/DDBJ databases">
        <authorList>
            <person name="Varghese N."/>
            <person name="Submissions S."/>
        </authorList>
    </citation>
    <scope>NUCLEOTIDE SEQUENCE [LARGE SCALE GENOMIC DNA]</scope>
    <source>
        <strain evidence="3">DSM 19514</strain>
    </source>
</reference>
<dbReference type="EMBL" id="FQUL01000004">
    <property type="protein sequence ID" value="SHE40412.1"/>
    <property type="molecule type" value="Genomic_DNA"/>
</dbReference>
<dbReference type="Pfam" id="PF15461">
    <property type="entry name" value="BCD"/>
    <property type="match status" value="1"/>
</dbReference>
<feature type="transmembrane region" description="Helical" evidence="1">
    <location>
        <begin position="67"/>
        <end position="84"/>
    </location>
</feature>
<organism evidence="2 3">
    <name type="scientific">Ferrithrix thermotolerans DSM 19514</name>
    <dbReference type="NCBI Taxonomy" id="1121881"/>
    <lineage>
        <taxon>Bacteria</taxon>
        <taxon>Bacillati</taxon>
        <taxon>Actinomycetota</taxon>
        <taxon>Acidimicrobiia</taxon>
        <taxon>Acidimicrobiales</taxon>
        <taxon>Acidimicrobiaceae</taxon>
        <taxon>Ferrithrix</taxon>
    </lineage>
</organism>
<dbReference type="GO" id="GO:0016702">
    <property type="term" value="F:oxidoreductase activity, acting on single donors with incorporation of molecular oxygen, incorporation of two atoms of oxygen"/>
    <property type="evidence" value="ECO:0007669"/>
    <property type="project" value="InterPro"/>
</dbReference>
<dbReference type="InterPro" id="IPR022270">
    <property type="entry name" value="Blh_diox"/>
</dbReference>
<feature type="transmembrane region" description="Helical" evidence="1">
    <location>
        <begin position="164"/>
        <end position="184"/>
    </location>
</feature>
<feature type="transmembrane region" description="Helical" evidence="1">
    <location>
        <begin position="196"/>
        <end position="220"/>
    </location>
</feature>
<keyword evidence="2" id="KW-0503">Monooxygenase</keyword>
<feature type="transmembrane region" description="Helical" evidence="1">
    <location>
        <begin position="37"/>
        <end position="55"/>
    </location>
</feature>
<accession>A0A1M4T791</accession>
<protein>
    <submittedName>
        <fullName evidence="2">Beta-carotene 15,15'-monooxygenase, Brp/Blh family</fullName>
    </submittedName>
</protein>
<evidence type="ECO:0000313" key="3">
    <source>
        <dbReference type="Proteomes" id="UP000184295"/>
    </source>
</evidence>
<dbReference type="AlphaFoldDB" id="A0A1M4T791"/>
<evidence type="ECO:0000313" key="2">
    <source>
        <dbReference type="EMBL" id="SHE40412.1"/>
    </source>
</evidence>
<keyword evidence="2" id="KW-0560">Oxidoreductase</keyword>
<dbReference type="Proteomes" id="UP000184295">
    <property type="component" value="Unassembled WGS sequence"/>
</dbReference>
<keyword evidence="1" id="KW-0812">Transmembrane</keyword>
<feature type="transmembrane region" description="Helical" evidence="1">
    <location>
        <begin position="12"/>
        <end position="31"/>
    </location>
</feature>
<keyword evidence="1" id="KW-1133">Transmembrane helix</keyword>
<dbReference type="OrthoDB" id="8779153at2"/>
<keyword evidence="3" id="KW-1185">Reference proteome</keyword>
<name>A0A1M4T791_9ACTN</name>